<dbReference type="InterPro" id="IPR003688">
    <property type="entry name" value="TraG/VirD4"/>
</dbReference>
<comment type="subcellular location">
    <subcellularLocation>
        <location evidence="1">Cell membrane</location>
        <topology evidence="1">Multi-pass membrane protein</topology>
    </subcellularLocation>
</comment>
<dbReference type="PANTHER" id="PTHR37937">
    <property type="entry name" value="CONJUGATIVE TRANSFER: DNA TRANSPORT"/>
    <property type="match status" value="1"/>
</dbReference>
<dbReference type="RefSeq" id="WP_061467127.1">
    <property type="nucleotide sequence ID" value="NZ_FBHL01000018.1"/>
</dbReference>
<name>A0A3Z9GMQ9_CAMCO</name>
<evidence type="ECO:0000313" key="7">
    <source>
        <dbReference type="EMBL" id="EAL6851512.1"/>
    </source>
</evidence>
<dbReference type="GO" id="GO:0005886">
    <property type="term" value="C:plasma membrane"/>
    <property type="evidence" value="ECO:0007669"/>
    <property type="project" value="UniProtKB-SubCell"/>
</dbReference>
<dbReference type="AlphaFoldDB" id="A0A3Z9GMQ9"/>
<evidence type="ECO:0000313" key="9">
    <source>
        <dbReference type="Proteomes" id="UP000557830"/>
    </source>
</evidence>
<keyword evidence="5" id="KW-0472">Membrane</keyword>
<comment type="caution">
    <text evidence="7">The sequence shown here is derived from an EMBL/GenBank/DDBJ whole genome shotgun (WGS) entry which is preliminary data.</text>
</comment>
<dbReference type="EMBL" id="AACQHW010000011">
    <property type="protein sequence ID" value="EAL6851512.1"/>
    <property type="molecule type" value="Genomic_DNA"/>
</dbReference>
<keyword evidence="2" id="KW-1003">Cell membrane</keyword>
<evidence type="ECO:0000256" key="1">
    <source>
        <dbReference type="ARBA" id="ARBA00004651"/>
    </source>
</evidence>
<proteinExistence type="predicted"/>
<evidence type="ECO:0000256" key="5">
    <source>
        <dbReference type="ARBA" id="ARBA00023136"/>
    </source>
</evidence>
<dbReference type="EMBL" id="AABUYW010000021">
    <property type="protein sequence ID" value="EAJ1077652.1"/>
    <property type="molecule type" value="Genomic_DNA"/>
</dbReference>
<gene>
    <name evidence="6" type="ORF">BU953_08585</name>
    <name evidence="7" type="ORF">DSX26_08610</name>
</gene>
<keyword evidence="3" id="KW-0812">Transmembrane</keyword>
<dbReference type="Pfam" id="PF02534">
    <property type="entry name" value="T4SS-DNA_transf"/>
    <property type="match status" value="1"/>
</dbReference>
<dbReference type="InterPro" id="IPR051539">
    <property type="entry name" value="T4SS-coupling_protein"/>
</dbReference>
<dbReference type="Proteomes" id="UP000352088">
    <property type="component" value="Unassembled WGS sequence"/>
</dbReference>
<protein>
    <submittedName>
        <fullName evidence="7">Uncharacterized protein</fullName>
    </submittedName>
</protein>
<sequence>MKFNIDKLEYVNFAKEEEFEEMGIVKGKNKEGICFGETNRKIEIKANNPNSVLLMAEAGTGSVSTFITPNLLKISNSSIVLDFEREIYDKTSEHRKKHLNNEILLFEPFSDDNTLFFNPFDNSIIENMNLEELSDFAFKIAKAIFDGNEIGIEKDLFVLFILHNCKNIFLSNLSKISLNFEQFLDFLEKIKNNNSDVVLIKHISKIQKKIKDEKEYVKNIQAYNSVMKIFDNSKIANFTSKMNFRFEDFVEKKVTAYLSIPYETKNIELFAPVARVFIETLYIKLRQKSNSDFIYLYFNQFLTFGKNLTLLERLETAPSKIVPILITNKLYEKIQTHYSEIIDFIENRVKYFVVYDHRENDKVYIFVNNFLNKPIKVYKNPKS</sequence>
<evidence type="ECO:0000256" key="3">
    <source>
        <dbReference type="ARBA" id="ARBA00022692"/>
    </source>
</evidence>
<reference evidence="7 8" key="1">
    <citation type="submission" date="2018-07" db="EMBL/GenBank/DDBJ databases">
        <authorList>
            <consortium name="NARMS: The National Antimicrobial Resistance Monitoring System"/>
        </authorList>
    </citation>
    <scope>NUCLEOTIDE SEQUENCE [LARGE SCALE GENOMIC DNA]</scope>
    <source>
        <strain evidence="7 8">CVM N17C548</strain>
        <strain evidence="6 9">FSIS1609200</strain>
    </source>
</reference>
<evidence type="ECO:0000313" key="8">
    <source>
        <dbReference type="Proteomes" id="UP000352088"/>
    </source>
</evidence>
<evidence type="ECO:0000313" key="6">
    <source>
        <dbReference type="EMBL" id="EAJ1077652.1"/>
    </source>
</evidence>
<evidence type="ECO:0000256" key="2">
    <source>
        <dbReference type="ARBA" id="ARBA00022475"/>
    </source>
</evidence>
<organism evidence="7 8">
    <name type="scientific">Campylobacter coli</name>
    <dbReference type="NCBI Taxonomy" id="195"/>
    <lineage>
        <taxon>Bacteria</taxon>
        <taxon>Pseudomonadati</taxon>
        <taxon>Campylobacterota</taxon>
        <taxon>Epsilonproteobacteria</taxon>
        <taxon>Campylobacterales</taxon>
        <taxon>Campylobacteraceae</taxon>
        <taxon>Campylobacter</taxon>
    </lineage>
</organism>
<dbReference type="Proteomes" id="UP000557830">
    <property type="component" value="Unassembled WGS sequence"/>
</dbReference>
<accession>A0A3Z9GMQ9</accession>
<dbReference type="PANTHER" id="PTHR37937:SF1">
    <property type="entry name" value="CONJUGATIVE TRANSFER: DNA TRANSPORT"/>
    <property type="match status" value="1"/>
</dbReference>
<evidence type="ECO:0000256" key="4">
    <source>
        <dbReference type="ARBA" id="ARBA00022989"/>
    </source>
</evidence>
<keyword evidence="4" id="KW-1133">Transmembrane helix</keyword>